<dbReference type="AlphaFoldDB" id="A0A1Z2LAM2"/>
<reference evidence="4 5" key="1">
    <citation type="submission" date="2017-06" db="EMBL/GenBank/DDBJ databases">
        <title>Streptomyces albireticuli Genome sequencing and assembly.</title>
        <authorList>
            <person name="Wang Y."/>
            <person name="Du B."/>
            <person name="Ding Y."/>
            <person name="Liu H."/>
            <person name="Hou Q."/>
            <person name="Liu K."/>
            <person name="Yao L."/>
            <person name="Wang C."/>
        </authorList>
    </citation>
    <scope>NUCLEOTIDE SEQUENCE [LARGE SCALE GENOMIC DNA]</scope>
    <source>
        <strain evidence="4 5">MDJK11</strain>
    </source>
</reference>
<evidence type="ECO:0000313" key="5">
    <source>
        <dbReference type="Proteomes" id="UP000195755"/>
    </source>
</evidence>
<dbReference type="OrthoDB" id="5136988at2"/>
<dbReference type="GO" id="GO:0032259">
    <property type="term" value="P:methylation"/>
    <property type="evidence" value="ECO:0007669"/>
    <property type="project" value="UniProtKB-KW"/>
</dbReference>
<dbReference type="GO" id="GO:0008168">
    <property type="term" value="F:methyltransferase activity"/>
    <property type="evidence" value="ECO:0007669"/>
    <property type="project" value="UniProtKB-KW"/>
</dbReference>
<dbReference type="Proteomes" id="UP000195755">
    <property type="component" value="Chromosome"/>
</dbReference>
<proteinExistence type="predicted"/>
<dbReference type="Gene3D" id="3.40.50.150">
    <property type="entry name" value="Vaccinia Virus protein VP39"/>
    <property type="match status" value="1"/>
</dbReference>
<dbReference type="InterPro" id="IPR029063">
    <property type="entry name" value="SAM-dependent_MTases_sf"/>
</dbReference>
<dbReference type="RefSeq" id="WP_087929099.1">
    <property type="nucleotide sequence ID" value="NZ_CP021744.1"/>
</dbReference>
<dbReference type="InterPro" id="IPR051128">
    <property type="entry name" value="EgtD_Methyltrsf_superfamily"/>
</dbReference>
<keyword evidence="2" id="KW-0808">Transferase</keyword>
<protein>
    <recommendedName>
        <fullName evidence="3">Histidine-specific methyltransferase SAM-dependent domain-containing protein</fullName>
    </recommendedName>
</protein>
<accession>A0A1Z2LAM2</accession>
<evidence type="ECO:0000256" key="2">
    <source>
        <dbReference type="ARBA" id="ARBA00022679"/>
    </source>
</evidence>
<keyword evidence="1" id="KW-0489">Methyltransferase</keyword>
<evidence type="ECO:0000313" key="4">
    <source>
        <dbReference type="EMBL" id="ARZ71268.1"/>
    </source>
</evidence>
<gene>
    <name evidence="4" type="ORF">SMD11_5689</name>
</gene>
<dbReference type="PANTHER" id="PTHR43397:SF1">
    <property type="entry name" value="ERGOTHIONEINE BIOSYNTHESIS PROTEIN 1"/>
    <property type="match status" value="1"/>
</dbReference>
<evidence type="ECO:0000259" key="3">
    <source>
        <dbReference type="Pfam" id="PF10017"/>
    </source>
</evidence>
<dbReference type="PANTHER" id="PTHR43397">
    <property type="entry name" value="ERGOTHIONEINE BIOSYNTHESIS PROTEIN 1"/>
    <property type="match status" value="1"/>
</dbReference>
<dbReference type="EMBL" id="CP021744">
    <property type="protein sequence ID" value="ARZ71268.1"/>
    <property type="molecule type" value="Genomic_DNA"/>
</dbReference>
<feature type="domain" description="Histidine-specific methyltransferase SAM-dependent" evidence="3">
    <location>
        <begin position="75"/>
        <end position="338"/>
    </location>
</feature>
<dbReference type="Pfam" id="PF10017">
    <property type="entry name" value="Methyltransf_33"/>
    <property type="match status" value="1"/>
</dbReference>
<evidence type="ECO:0000256" key="1">
    <source>
        <dbReference type="ARBA" id="ARBA00022603"/>
    </source>
</evidence>
<name>A0A1Z2LAM2_9ACTN</name>
<dbReference type="InterPro" id="IPR019257">
    <property type="entry name" value="MeTrfase_dom"/>
</dbReference>
<dbReference type="KEGG" id="salj:SMD11_5689"/>
<sequence>MAERDQAVQRIPEILRDTGWTVVLVGEEQSGKLAQVTAGLRRGPDPSGSGKLITSGFSYWGLESTVAWAHACNDLYYPVMRESIGSFSRRLRAVADRLPAGPLHYVSLGPGTGQKDQALLRYLDRQGRTGYYIPVDVSAEMLRLGQREALEHLHVPPADVLPVQLDFSLPANLDRLSTLVRRVVGDEPVVYSLLGNTLANFDSDTQLLTLLAEKLLRPQDRFLLEVASTAGQDEQAARAAAQEYENSPRFREFVTSALMQYTDLQIDLNSLTCEGLVEDDRALLVRVVYRNRTGGTLELTLPDRSTVPFPDQDTIRLYLSRKYTREGLEKMLVDARVTKAGETHEVGHTAFDRPAFGLALLLLQGGEAAPGPVTGPNPFRD</sequence>
<organism evidence="4 5">
    <name type="scientific">Streptomyces albireticuli</name>
    <dbReference type="NCBI Taxonomy" id="1940"/>
    <lineage>
        <taxon>Bacteria</taxon>
        <taxon>Bacillati</taxon>
        <taxon>Actinomycetota</taxon>
        <taxon>Actinomycetes</taxon>
        <taxon>Kitasatosporales</taxon>
        <taxon>Streptomycetaceae</taxon>
        <taxon>Streptomyces</taxon>
    </lineage>
</organism>